<evidence type="ECO:0000313" key="7">
    <source>
        <dbReference type="Proteomes" id="UP001409291"/>
    </source>
</evidence>
<dbReference type="Gene3D" id="3.40.50.10330">
    <property type="entry name" value="Probable inorganic polyphosphate/atp-NAD kinase, domain 1"/>
    <property type="match status" value="1"/>
</dbReference>
<proteinExistence type="predicted"/>
<dbReference type="SMART" id="SM00046">
    <property type="entry name" value="DAGKc"/>
    <property type="match status" value="1"/>
</dbReference>
<gene>
    <name evidence="6" type="ORF">ABE541_10400</name>
</gene>
<keyword evidence="2" id="KW-0547">Nucleotide-binding</keyword>
<name>A0ABV0BUJ2_9SPHI</name>
<sequence length="302" mass="33884">MEQAILLHNPGAGDEDHLKSDLIALIEQEGYACVYFSVKNGDQWIHQIDQADFAVVAGGDGTVRGVAKELVKRNSLEKKIPITILPMGTANNLSIALGIDSTKKNLDHIKNWKNTKRQRFDVGVIKNADSTDFFLEGAGYGVFPHLIQKMESVDKSKVENAKDELKLALEVLHEIIKTAKAEKYWIKADDKIYEGKCLLLEVMNIQSVGPNLILSPEAVTDDGLFNVVYVDETQRSDFAAFIKKRLNGEEVTFDYKTFEAKQLTIDCESTYMHIDDELVLPLKNVAILEVRENVLEFLVPQS</sequence>
<dbReference type="Pfam" id="PF19279">
    <property type="entry name" value="YegS_C"/>
    <property type="match status" value="1"/>
</dbReference>
<dbReference type="Proteomes" id="UP001409291">
    <property type="component" value="Unassembled WGS sequence"/>
</dbReference>
<dbReference type="PROSITE" id="PS50146">
    <property type="entry name" value="DAGK"/>
    <property type="match status" value="1"/>
</dbReference>
<feature type="domain" description="DAGKc" evidence="5">
    <location>
        <begin position="1"/>
        <end position="129"/>
    </location>
</feature>
<dbReference type="Gene3D" id="2.60.200.40">
    <property type="match status" value="1"/>
</dbReference>
<evidence type="ECO:0000256" key="3">
    <source>
        <dbReference type="ARBA" id="ARBA00022777"/>
    </source>
</evidence>
<dbReference type="InterPro" id="IPR017438">
    <property type="entry name" value="ATP-NAD_kinase_N"/>
</dbReference>
<keyword evidence="4" id="KW-0067">ATP-binding</keyword>
<dbReference type="InterPro" id="IPR050187">
    <property type="entry name" value="Lipid_Phosphate_FormReg"/>
</dbReference>
<dbReference type="SUPFAM" id="SSF111331">
    <property type="entry name" value="NAD kinase/diacylglycerol kinase-like"/>
    <property type="match status" value="1"/>
</dbReference>
<keyword evidence="7" id="KW-1185">Reference proteome</keyword>
<dbReference type="Pfam" id="PF00781">
    <property type="entry name" value="DAGK_cat"/>
    <property type="match status" value="1"/>
</dbReference>
<keyword evidence="1" id="KW-0808">Transferase</keyword>
<dbReference type="InterPro" id="IPR016064">
    <property type="entry name" value="NAD/diacylglycerol_kinase_sf"/>
</dbReference>
<keyword evidence="3 6" id="KW-0418">Kinase</keyword>
<evidence type="ECO:0000259" key="5">
    <source>
        <dbReference type="PROSITE" id="PS50146"/>
    </source>
</evidence>
<evidence type="ECO:0000256" key="4">
    <source>
        <dbReference type="ARBA" id="ARBA00022840"/>
    </source>
</evidence>
<dbReference type="PANTHER" id="PTHR12358:SF54">
    <property type="entry name" value="SPHINGOSINE KINASE RELATED PROTEIN"/>
    <property type="match status" value="1"/>
</dbReference>
<protein>
    <submittedName>
        <fullName evidence="6">Diacylglycerol kinase family protein</fullName>
    </submittedName>
</protein>
<accession>A0ABV0BUJ2</accession>
<dbReference type="RefSeq" id="WP_346581224.1">
    <property type="nucleotide sequence ID" value="NZ_JBDJLH010000002.1"/>
</dbReference>
<dbReference type="InterPro" id="IPR045540">
    <property type="entry name" value="YegS/DAGK_C"/>
</dbReference>
<dbReference type="InterPro" id="IPR001206">
    <property type="entry name" value="Diacylglycerol_kinase_cat_dom"/>
</dbReference>
<evidence type="ECO:0000256" key="1">
    <source>
        <dbReference type="ARBA" id="ARBA00022679"/>
    </source>
</evidence>
<comment type="caution">
    <text evidence="6">The sequence shown here is derived from an EMBL/GenBank/DDBJ whole genome shotgun (WGS) entry which is preliminary data.</text>
</comment>
<dbReference type="PANTHER" id="PTHR12358">
    <property type="entry name" value="SPHINGOSINE KINASE"/>
    <property type="match status" value="1"/>
</dbReference>
<dbReference type="GO" id="GO:0016301">
    <property type="term" value="F:kinase activity"/>
    <property type="evidence" value="ECO:0007669"/>
    <property type="project" value="UniProtKB-KW"/>
</dbReference>
<organism evidence="6 7">
    <name type="scientific">Sphingobacterium kitahiroshimense</name>
    <dbReference type="NCBI Taxonomy" id="470446"/>
    <lineage>
        <taxon>Bacteria</taxon>
        <taxon>Pseudomonadati</taxon>
        <taxon>Bacteroidota</taxon>
        <taxon>Sphingobacteriia</taxon>
        <taxon>Sphingobacteriales</taxon>
        <taxon>Sphingobacteriaceae</taxon>
        <taxon>Sphingobacterium</taxon>
    </lineage>
</organism>
<dbReference type="EMBL" id="JBDJNQ010000004">
    <property type="protein sequence ID" value="MEN5377673.1"/>
    <property type="molecule type" value="Genomic_DNA"/>
</dbReference>
<evidence type="ECO:0000313" key="6">
    <source>
        <dbReference type="EMBL" id="MEN5377673.1"/>
    </source>
</evidence>
<evidence type="ECO:0000256" key="2">
    <source>
        <dbReference type="ARBA" id="ARBA00022741"/>
    </source>
</evidence>
<reference evidence="6 7" key="1">
    <citation type="submission" date="2024-04" db="EMBL/GenBank/DDBJ databases">
        <title>WGS of bacteria from Torrens River.</title>
        <authorList>
            <person name="Wyrsch E.R."/>
            <person name="Drigo B."/>
        </authorList>
    </citation>
    <scope>NUCLEOTIDE SEQUENCE [LARGE SCALE GENOMIC DNA]</scope>
    <source>
        <strain evidence="6 7">TWI391</strain>
    </source>
</reference>